<gene>
    <name evidence="7" type="ORF">AAM4_2220</name>
</gene>
<feature type="region of interest" description="Disordered" evidence="5">
    <location>
        <begin position="1"/>
        <end position="29"/>
    </location>
</feature>
<dbReference type="PANTHER" id="PTHR30055">
    <property type="entry name" value="HTH-TYPE TRANSCRIPTIONAL REGULATOR RUTR"/>
    <property type="match status" value="1"/>
</dbReference>
<dbReference type="InterPro" id="IPR009057">
    <property type="entry name" value="Homeodomain-like_sf"/>
</dbReference>
<evidence type="ECO:0000256" key="3">
    <source>
        <dbReference type="ARBA" id="ARBA00023163"/>
    </source>
</evidence>
<protein>
    <submittedName>
        <fullName evidence="7">Homeodomain-like</fullName>
    </submittedName>
</protein>
<proteinExistence type="predicted"/>
<dbReference type="Gene3D" id="1.10.357.10">
    <property type="entry name" value="Tetracycline Repressor, domain 2"/>
    <property type="match status" value="1"/>
</dbReference>
<evidence type="ECO:0000256" key="2">
    <source>
        <dbReference type="ARBA" id="ARBA00023125"/>
    </source>
</evidence>
<dbReference type="PANTHER" id="PTHR30055:SF234">
    <property type="entry name" value="HTH-TYPE TRANSCRIPTIONAL REGULATOR BETI"/>
    <property type="match status" value="1"/>
</dbReference>
<accession>A0A1L7RQT4</accession>
<organism evidence="7">
    <name type="scientific">Actinomyces succiniciruminis</name>
    <dbReference type="NCBI Taxonomy" id="1522002"/>
    <lineage>
        <taxon>Bacteria</taxon>
        <taxon>Bacillati</taxon>
        <taxon>Actinomycetota</taxon>
        <taxon>Actinomycetes</taxon>
        <taxon>Actinomycetales</taxon>
        <taxon>Actinomycetaceae</taxon>
        <taxon>Actinomyces</taxon>
    </lineage>
</organism>
<keyword evidence="3" id="KW-0804">Transcription</keyword>
<name>A0A1L7RQT4_9ACTO</name>
<dbReference type="InterPro" id="IPR001647">
    <property type="entry name" value="HTH_TetR"/>
</dbReference>
<evidence type="ECO:0000313" key="7">
    <source>
        <dbReference type="EMBL" id="CED92052.1"/>
    </source>
</evidence>
<keyword evidence="7" id="KW-0371">Homeobox</keyword>
<dbReference type="SUPFAM" id="SSF46689">
    <property type="entry name" value="Homeodomain-like"/>
    <property type="match status" value="1"/>
</dbReference>
<dbReference type="Pfam" id="PF00440">
    <property type="entry name" value="TetR_N"/>
    <property type="match status" value="1"/>
</dbReference>
<evidence type="ECO:0000256" key="4">
    <source>
        <dbReference type="PROSITE-ProRule" id="PRU00335"/>
    </source>
</evidence>
<evidence type="ECO:0000256" key="5">
    <source>
        <dbReference type="SAM" id="MobiDB-lite"/>
    </source>
</evidence>
<keyword evidence="2 4" id="KW-0238">DNA-binding</keyword>
<sequence>MCKLGGVTSNLQTASRTDSPTASSPQSRQRLVTAATALLDERDPAEITITDVVKRAGLTRPTFYAYFPDLPGAFAAAAVARLEDVFAAAPPAAAARQADAEELAATFRQLLTRMQPHAEFFLRVLNGPGGPATEAAIIQYLAERLRSSSPATAALAAGPLPLQVSSEAIAAGVTWTMRRWLADPHAPGVESASGLLRDLVLRMTAPGLGGRAADRGVSTDEGVNS</sequence>
<evidence type="ECO:0000259" key="6">
    <source>
        <dbReference type="PROSITE" id="PS50977"/>
    </source>
</evidence>
<dbReference type="AlphaFoldDB" id="A0A1L7RQT4"/>
<dbReference type="GO" id="GO:0000976">
    <property type="term" value="F:transcription cis-regulatory region binding"/>
    <property type="evidence" value="ECO:0007669"/>
    <property type="project" value="TreeGrafter"/>
</dbReference>
<dbReference type="PROSITE" id="PS50977">
    <property type="entry name" value="HTH_TETR_2"/>
    <property type="match status" value="1"/>
</dbReference>
<dbReference type="EMBL" id="LK995530">
    <property type="protein sequence ID" value="CED92052.1"/>
    <property type="molecule type" value="Genomic_DNA"/>
</dbReference>
<dbReference type="GO" id="GO:0003700">
    <property type="term" value="F:DNA-binding transcription factor activity"/>
    <property type="evidence" value="ECO:0007669"/>
    <property type="project" value="TreeGrafter"/>
</dbReference>
<keyword evidence="1" id="KW-0805">Transcription regulation</keyword>
<dbReference type="InterPro" id="IPR050109">
    <property type="entry name" value="HTH-type_TetR-like_transc_reg"/>
</dbReference>
<feature type="domain" description="HTH tetR-type" evidence="6">
    <location>
        <begin position="25"/>
        <end position="85"/>
    </location>
</feature>
<evidence type="ECO:0000256" key="1">
    <source>
        <dbReference type="ARBA" id="ARBA00023015"/>
    </source>
</evidence>
<feature type="compositionally biased region" description="Polar residues" evidence="5">
    <location>
        <begin position="7"/>
        <end position="29"/>
    </location>
</feature>
<feature type="DNA-binding region" description="H-T-H motif" evidence="4">
    <location>
        <begin position="48"/>
        <end position="67"/>
    </location>
</feature>
<reference evidence="7" key="1">
    <citation type="submission" date="2014-07" db="EMBL/GenBank/DDBJ databases">
        <authorList>
            <person name="Zhang J.E."/>
            <person name="Yang H."/>
            <person name="Guo J."/>
            <person name="Deng Z."/>
            <person name="Luo H."/>
            <person name="Luo M."/>
            <person name="Zhao B."/>
        </authorList>
    </citation>
    <scope>NUCLEOTIDE SEQUENCE</scope>
    <source>
        <strain evidence="7">AM4</strain>
    </source>
</reference>